<dbReference type="SUPFAM" id="SSF46946">
    <property type="entry name" value="S13-like H2TH domain"/>
    <property type="match status" value="1"/>
</dbReference>
<dbReference type="GO" id="GO:0015935">
    <property type="term" value="C:small ribosomal subunit"/>
    <property type="evidence" value="ECO:0007669"/>
    <property type="project" value="TreeGrafter"/>
</dbReference>
<evidence type="ECO:0000256" key="7">
    <source>
        <dbReference type="RuleBase" id="RU003830"/>
    </source>
</evidence>
<dbReference type="PIRSF" id="PIRSF002134">
    <property type="entry name" value="Ribosomal_S13"/>
    <property type="match status" value="1"/>
</dbReference>
<dbReference type="AlphaFoldDB" id="A0A0A7GEB0"/>
<dbReference type="Gene3D" id="4.10.910.10">
    <property type="entry name" value="30s ribosomal protein s13, domain 2"/>
    <property type="match status" value="1"/>
</dbReference>
<feature type="compositionally biased region" description="Basic residues" evidence="8">
    <location>
        <begin position="121"/>
        <end position="135"/>
    </location>
</feature>
<evidence type="ECO:0000256" key="5">
    <source>
        <dbReference type="ARBA" id="ARBA00023274"/>
    </source>
</evidence>
<dbReference type="Proteomes" id="UP001492541">
    <property type="component" value="Chromosome"/>
</dbReference>
<dbReference type="NCBIfam" id="NF003140">
    <property type="entry name" value="PRK04053.1"/>
    <property type="match status" value="1"/>
</dbReference>
<comment type="function">
    <text evidence="6">Located at the top of the head of the 30S subunit, it contacts several helices of the 16S rRNA. In the 70S ribosome it contacts the 23S rRNA (bridge B1a) and protein L5 of the 50S subunit (bridge B1b), connecting the 2 subunits; these bridges are implicated in subunit movement.</text>
</comment>
<evidence type="ECO:0000256" key="3">
    <source>
        <dbReference type="ARBA" id="ARBA00022884"/>
    </source>
</evidence>
<dbReference type="KEGG" id="gac:GACE_0210"/>
<evidence type="ECO:0000256" key="1">
    <source>
        <dbReference type="ARBA" id="ARBA00008080"/>
    </source>
</evidence>
<dbReference type="Proteomes" id="UP000030624">
    <property type="component" value="Chromosome"/>
</dbReference>
<dbReference type="Pfam" id="PF00416">
    <property type="entry name" value="Ribosomal_S13"/>
    <property type="match status" value="1"/>
</dbReference>
<evidence type="ECO:0000313" key="10">
    <source>
        <dbReference type="EMBL" id="XAT63053.1"/>
    </source>
</evidence>
<dbReference type="GO" id="GO:0019843">
    <property type="term" value="F:rRNA binding"/>
    <property type="evidence" value="ECO:0007669"/>
    <property type="project" value="UniProtKB-UniRule"/>
</dbReference>
<dbReference type="PANTHER" id="PTHR10871">
    <property type="entry name" value="30S RIBOSOMAL PROTEIN S13/40S RIBOSOMAL PROTEIN S18"/>
    <property type="match status" value="1"/>
</dbReference>
<evidence type="ECO:0000256" key="4">
    <source>
        <dbReference type="ARBA" id="ARBA00022980"/>
    </source>
</evidence>
<dbReference type="NCBIfam" id="TIGR03629">
    <property type="entry name" value="uS13_arch"/>
    <property type="match status" value="1"/>
</dbReference>
<dbReference type="eggNOG" id="arCOG01722">
    <property type="taxonomic scope" value="Archaea"/>
</dbReference>
<dbReference type="HAMAP" id="MF_01315">
    <property type="entry name" value="Ribosomal_uS13"/>
    <property type="match status" value="1"/>
</dbReference>
<protein>
    <recommendedName>
        <fullName evidence="6">Small ribosomal subunit protein uS13</fullName>
    </recommendedName>
</protein>
<dbReference type="InterPro" id="IPR019977">
    <property type="entry name" value="Ribosomal_uS13_archaeal"/>
</dbReference>
<dbReference type="PROSITE" id="PS00646">
    <property type="entry name" value="RIBOSOMAL_S13_1"/>
    <property type="match status" value="1"/>
</dbReference>
<evidence type="ECO:0000313" key="9">
    <source>
        <dbReference type="EMBL" id="AIY89267.1"/>
    </source>
</evidence>
<name>A0A0A7GEB0_GEOAI</name>
<dbReference type="EMBL" id="CP009552">
    <property type="protein sequence ID" value="AIY89267.1"/>
    <property type="molecule type" value="Genomic_DNA"/>
</dbReference>
<evidence type="ECO:0000256" key="6">
    <source>
        <dbReference type="HAMAP-Rule" id="MF_01315"/>
    </source>
</evidence>
<feature type="region of interest" description="Disordered" evidence="8">
    <location>
        <begin position="121"/>
        <end position="148"/>
    </location>
</feature>
<dbReference type="RefSeq" id="WP_048090460.1">
    <property type="nucleotide sequence ID" value="NZ_CP009552.1"/>
</dbReference>
<evidence type="ECO:0000256" key="2">
    <source>
        <dbReference type="ARBA" id="ARBA00022730"/>
    </source>
</evidence>
<dbReference type="GO" id="GO:0006412">
    <property type="term" value="P:translation"/>
    <property type="evidence" value="ECO:0007669"/>
    <property type="project" value="UniProtKB-UniRule"/>
</dbReference>
<sequence>MEDGFKHIVRIADTDLDGNKPVIHALTGIKGIGLRLSRSIVNQLGVDGMVKLGELDDENLEKLKKFVEEEIESLPTWMLNRRKDYHTGKDLHLLNKDIDFARMLDIERMIRAKAYRGVRHARGHKVRGQRTRSTGRKGATVGVIRRKK</sequence>
<keyword evidence="5 6" id="KW-0687">Ribonucleoprotein</keyword>
<accession>A0A0A7GEB0</accession>
<dbReference type="FunFam" id="1.10.8.50:FF:000001">
    <property type="entry name" value="30S ribosomal protein S13"/>
    <property type="match status" value="1"/>
</dbReference>
<dbReference type="GeneID" id="90449475"/>
<comment type="subunit">
    <text evidence="6">Part of the 30S ribosomal subunit. Forms a loose heterodimer with protein S19. Forms two bridges to the 50S subunit in the 70S ribosome.</text>
</comment>
<organism evidence="9 11">
    <name type="scientific">Geoglobus acetivorans</name>
    <dbReference type="NCBI Taxonomy" id="565033"/>
    <lineage>
        <taxon>Archaea</taxon>
        <taxon>Methanobacteriati</taxon>
        <taxon>Methanobacteriota</taxon>
        <taxon>Archaeoglobi</taxon>
        <taxon>Archaeoglobales</taxon>
        <taxon>Archaeoglobaceae</taxon>
        <taxon>Geoglobus</taxon>
    </lineage>
</organism>
<dbReference type="Gene3D" id="1.10.8.50">
    <property type="match status" value="1"/>
</dbReference>
<keyword evidence="12" id="KW-1185">Reference proteome</keyword>
<reference evidence="10 12" key="2">
    <citation type="submission" date="2021-11" db="EMBL/GenBank/DDBJ databases">
        <title>Whole genome of Geoglobus acetivorans.</title>
        <authorList>
            <person name="Liu D."/>
        </authorList>
    </citation>
    <scope>NUCLEOTIDE SEQUENCE [LARGE SCALE GENOMIC DNA]</scope>
    <source>
        <strain evidence="10 12">SBH6</strain>
    </source>
</reference>
<dbReference type="InterPro" id="IPR010979">
    <property type="entry name" value="Ribosomal_uS13-like_H2TH"/>
</dbReference>
<dbReference type="PROSITE" id="PS50159">
    <property type="entry name" value="RIBOSOMAL_S13_2"/>
    <property type="match status" value="1"/>
</dbReference>
<reference evidence="9 11" key="1">
    <citation type="journal article" date="2015" name="Appl. Environ. Microbiol.">
        <title>The Geoglobus acetivorans genome: Fe(III) reduction, acetate utilization, autotrophic growth, and degradation of aromatic compounds in a hyperthermophilic archaeon.</title>
        <authorList>
            <person name="Mardanov A.V."/>
            <person name="Slododkina G.B."/>
            <person name="Slobodkin A.I."/>
            <person name="Beletsky A.V."/>
            <person name="Gavrilov S.N."/>
            <person name="Kublanov I.V."/>
            <person name="Bonch-Osmolovskaya E.A."/>
            <person name="Skryabin K.G."/>
            <person name="Ravin N.V."/>
        </authorList>
    </citation>
    <scope>NUCLEOTIDE SEQUENCE [LARGE SCALE GENOMIC DNA]</scope>
    <source>
        <strain evidence="9 11">SBH6</strain>
    </source>
</reference>
<gene>
    <name evidence="6" type="primary">rps13</name>
    <name evidence="9" type="ORF">GACE_0210</name>
    <name evidence="10" type="ORF">LPQ35_07260</name>
</gene>
<dbReference type="InterPro" id="IPR018269">
    <property type="entry name" value="Ribosomal_uS13_CS"/>
</dbReference>
<keyword evidence="3 6" id="KW-0694">RNA-binding</keyword>
<dbReference type="InterPro" id="IPR001892">
    <property type="entry name" value="Ribosomal_uS13"/>
</dbReference>
<dbReference type="PANTHER" id="PTHR10871:SF3">
    <property type="entry name" value="SMALL RIBOSOMAL SUBUNIT PROTEIN US13"/>
    <property type="match status" value="1"/>
</dbReference>
<evidence type="ECO:0000313" key="12">
    <source>
        <dbReference type="Proteomes" id="UP001492541"/>
    </source>
</evidence>
<dbReference type="GO" id="GO:0005829">
    <property type="term" value="C:cytosol"/>
    <property type="evidence" value="ECO:0007669"/>
    <property type="project" value="TreeGrafter"/>
</dbReference>
<evidence type="ECO:0000256" key="8">
    <source>
        <dbReference type="SAM" id="MobiDB-lite"/>
    </source>
</evidence>
<proteinExistence type="inferred from homology"/>
<dbReference type="STRING" id="565033.GACE_0210"/>
<keyword evidence="2 6" id="KW-0699">rRNA-binding</keyword>
<dbReference type="InterPro" id="IPR027437">
    <property type="entry name" value="Rbsml_uS13_C"/>
</dbReference>
<dbReference type="GO" id="GO:0003735">
    <property type="term" value="F:structural constituent of ribosome"/>
    <property type="evidence" value="ECO:0007669"/>
    <property type="project" value="InterPro"/>
</dbReference>
<evidence type="ECO:0000313" key="11">
    <source>
        <dbReference type="Proteomes" id="UP000030624"/>
    </source>
</evidence>
<dbReference type="EMBL" id="CP087714">
    <property type="protein sequence ID" value="XAT63053.1"/>
    <property type="molecule type" value="Genomic_DNA"/>
</dbReference>
<comment type="similarity">
    <text evidence="1 6 7">Belongs to the universal ribosomal protein uS13 family.</text>
</comment>
<dbReference type="HOGENOM" id="CLU_103849_0_0_2"/>
<keyword evidence="4 6" id="KW-0689">Ribosomal protein</keyword>